<evidence type="ECO:0000313" key="5">
    <source>
        <dbReference type="EMBL" id="QDH19901.1"/>
    </source>
</evidence>
<evidence type="ECO:0000259" key="4">
    <source>
        <dbReference type="Pfam" id="PF03816"/>
    </source>
</evidence>
<keyword evidence="3" id="KW-1133">Transmembrane helix</keyword>
<evidence type="ECO:0000256" key="1">
    <source>
        <dbReference type="ARBA" id="ARBA00006068"/>
    </source>
</evidence>
<feature type="region of interest" description="Disordered" evidence="2">
    <location>
        <begin position="1"/>
        <end position="51"/>
    </location>
</feature>
<protein>
    <submittedName>
        <fullName evidence="5">LytR family transcriptional regulator</fullName>
    </submittedName>
</protein>
<comment type="similarity">
    <text evidence="1">Belongs to the LytR/CpsA/Psr (LCP) family.</text>
</comment>
<feature type="domain" description="Cell envelope-related transcriptional attenuator" evidence="4">
    <location>
        <begin position="120"/>
        <end position="283"/>
    </location>
</feature>
<dbReference type="RefSeq" id="WP_141446288.1">
    <property type="nucleotide sequence ID" value="NZ_CP041217.1"/>
</dbReference>
<evidence type="ECO:0000256" key="2">
    <source>
        <dbReference type="SAM" id="MobiDB-lite"/>
    </source>
</evidence>
<keyword evidence="6" id="KW-1185">Reference proteome</keyword>
<reference evidence="5 6" key="1">
    <citation type="submission" date="2019-06" db="EMBL/GenBank/DDBJ databases">
        <title>Saccharibacillus brassicae sp. nov., an endophytic bacterium isolated from Chinese cabbage seeds (Brassica pekinensis).</title>
        <authorList>
            <person name="Jiang L."/>
            <person name="Lee J."/>
            <person name="Kim S.W."/>
        </authorList>
    </citation>
    <scope>NUCLEOTIDE SEQUENCE [LARGE SCALE GENOMIC DNA]</scope>
    <source>
        <strain evidence="6">KCTC 43072 / ATSA2</strain>
    </source>
</reference>
<organism evidence="5 6">
    <name type="scientific">Saccharibacillus brassicae</name>
    <dbReference type="NCBI Taxonomy" id="2583377"/>
    <lineage>
        <taxon>Bacteria</taxon>
        <taxon>Bacillati</taxon>
        <taxon>Bacillota</taxon>
        <taxon>Bacilli</taxon>
        <taxon>Bacillales</taxon>
        <taxon>Paenibacillaceae</taxon>
        <taxon>Saccharibacillus</taxon>
    </lineage>
</organism>
<dbReference type="PANTHER" id="PTHR33392">
    <property type="entry name" value="POLYISOPRENYL-TEICHOIC ACID--PEPTIDOGLYCAN TEICHOIC ACID TRANSFERASE TAGU"/>
    <property type="match status" value="1"/>
</dbReference>
<feature type="compositionally biased region" description="Gly residues" evidence="2">
    <location>
        <begin position="32"/>
        <end position="45"/>
    </location>
</feature>
<keyword evidence="3" id="KW-0472">Membrane</keyword>
<evidence type="ECO:0000313" key="6">
    <source>
        <dbReference type="Proteomes" id="UP000316968"/>
    </source>
</evidence>
<dbReference type="Gene3D" id="3.40.630.190">
    <property type="entry name" value="LCP protein"/>
    <property type="match status" value="1"/>
</dbReference>
<dbReference type="OrthoDB" id="27330at2"/>
<keyword evidence="3" id="KW-0812">Transmembrane</keyword>
<gene>
    <name evidence="5" type="ORF">FFV09_02885</name>
</gene>
<proteinExistence type="inferred from homology"/>
<evidence type="ECO:0000256" key="3">
    <source>
        <dbReference type="SAM" id="Phobius"/>
    </source>
</evidence>
<dbReference type="Proteomes" id="UP000316968">
    <property type="component" value="Chromosome"/>
</dbReference>
<feature type="transmembrane region" description="Helical" evidence="3">
    <location>
        <begin position="58"/>
        <end position="79"/>
    </location>
</feature>
<dbReference type="Pfam" id="PF03816">
    <property type="entry name" value="LytR_cpsA_psr"/>
    <property type="match status" value="1"/>
</dbReference>
<dbReference type="InterPro" id="IPR004474">
    <property type="entry name" value="LytR_CpsA_psr"/>
</dbReference>
<accession>A0A4Y6UU74</accession>
<dbReference type="InterPro" id="IPR050922">
    <property type="entry name" value="LytR/CpsA/Psr_CW_biosynth"/>
</dbReference>
<dbReference type="KEGG" id="saca:FFV09_02885"/>
<sequence length="371" mass="40060">MSSTQGGGLPPRSNAARGAKPAEAPPVRRSAGGSGGSGGNGGGRRPAGQKKKSGAKRFWTFFVIFLILLIAAAGLYFAWVYQKSQSIGTGGEPAKPADTQPIAMALLGTDFRTETGSHLTDVVMVAALNPNTDTATVVSLPRDTRIELEGYKVRKVNAYYPAFLAQEKKGEGEAKEAMQRMLGKYFDIPLDYVTVVNFESLRDIVDALGGIEVDVTMDMCYKDTADGTNIDLTAGLQKLDGKSALDYVRYRKTNCTPPTAPSDDFSRNQRQQQVIGAIMDKVQSFNALTKSGSLIDAVAHNTETDLENKQILNLVRTYWDIPKENIRFPKVSGTWNSPFVYINDGELSAAKQALKDELAGNHRAAAAEASP</sequence>
<dbReference type="AlphaFoldDB" id="A0A4Y6UU74"/>
<name>A0A4Y6UU74_SACBS</name>
<dbReference type="EMBL" id="CP041217">
    <property type="protein sequence ID" value="QDH19901.1"/>
    <property type="molecule type" value="Genomic_DNA"/>
</dbReference>
<dbReference type="NCBIfam" id="TIGR00350">
    <property type="entry name" value="lytR_cpsA_psr"/>
    <property type="match status" value="1"/>
</dbReference>
<dbReference type="PANTHER" id="PTHR33392:SF6">
    <property type="entry name" value="POLYISOPRENYL-TEICHOIC ACID--PEPTIDOGLYCAN TEICHOIC ACID TRANSFERASE TAGU"/>
    <property type="match status" value="1"/>
</dbReference>